<dbReference type="GO" id="GO:0016887">
    <property type="term" value="F:ATP hydrolysis activity"/>
    <property type="evidence" value="ECO:0007669"/>
    <property type="project" value="InterPro"/>
</dbReference>
<dbReference type="GO" id="GO:0005524">
    <property type="term" value="F:ATP binding"/>
    <property type="evidence" value="ECO:0007669"/>
    <property type="project" value="UniProtKB-KW"/>
</dbReference>
<sequence>MITAVELYRFYRAAGEETLALRGVSLRVCGGEMVAVAGPSGSGKSTLLACLAGLDEPDGGMVRVHGEALSHRPETARARLRADHIGVLFQQDNLFEHLTVAQNVRLVRRLIAPARRVPVPDLLSRLGLAAVADSYPSSLSGGETARAGLAVALANDPAVVLADEPTGELDPASEHAVLELLRAWCRRGAAVLVASHSPAVRARADRVIELVDGRVL</sequence>
<dbReference type="InterPro" id="IPR027417">
    <property type="entry name" value="P-loop_NTPase"/>
</dbReference>
<keyword evidence="4 6" id="KW-0067">ATP-binding</keyword>
<dbReference type="EMBL" id="CP000431">
    <property type="protein sequence ID" value="ABG94924.1"/>
    <property type="molecule type" value="Genomic_DNA"/>
</dbReference>
<name>Q0SC12_RHOJR</name>
<dbReference type="InterPro" id="IPR003593">
    <property type="entry name" value="AAA+_ATPase"/>
</dbReference>
<evidence type="ECO:0000256" key="1">
    <source>
        <dbReference type="ARBA" id="ARBA00005417"/>
    </source>
</evidence>
<dbReference type="KEGG" id="rha:RHA1_ro03121"/>
<dbReference type="InterPro" id="IPR003439">
    <property type="entry name" value="ABC_transporter-like_ATP-bd"/>
</dbReference>
<dbReference type="InterPro" id="IPR017911">
    <property type="entry name" value="MacB-like_ATP-bd"/>
</dbReference>
<accession>Q0SC12</accession>
<keyword evidence="2" id="KW-0813">Transport</keyword>
<organism evidence="6 7">
    <name type="scientific">Rhodococcus jostii (strain RHA1)</name>
    <dbReference type="NCBI Taxonomy" id="101510"/>
    <lineage>
        <taxon>Bacteria</taxon>
        <taxon>Bacillati</taxon>
        <taxon>Actinomycetota</taxon>
        <taxon>Actinomycetes</taxon>
        <taxon>Mycobacteriales</taxon>
        <taxon>Nocardiaceae</taxon>
        <taxon>Rhodococcus</taxon>
    </lineage>
</organism>
<dbReference type="CDD" id="cd03255">
    <property type="entry name" value="ABC_MJ0796_LolCDE_FtsE"/>
    <property type="match status" value="1"/>
</dbReference>
<reference evidence="7" key="1">
    <citation type="journal article" date="2006" name="Proc. Natl. Acad. Sci. U.S.A.">
        <title>The complete genome of Rhodococcus sp. RHA1 provides insights into a catabolic powerhouse.</title>
        <authorList>
            <person name="McLeod M.P."/>
            <person name="Warren R.L."/>
            <person name="Hsiao W.W.L."/>
            <person name="Araki N."/>
            <person name="Myhre M."/>
            <person name="Fernandes C."/>
            <person name="Miyazawa D."/>
            <person name="Wong W."/>
            <person name="Lillquist A.L."/>
            <person name="Wang D."/>
            <person name="Dosanjh M."/>
            <person name="Hara H."/>
            <person name="Petrescu A."/>
            <person name="Morin R.D."/>
            <person name="Yang G."/>
            <person name="Stott J.M."/>
            <person name="Schein J.E."/>
            <person name="Shin H."/>
            <person name="Smailus D."/>
            <person name="Siddiqui A.S."/>
            <person name="Marra M.A."/>
            <person name="Jones S.J.M."/>
            <person name="Holt R."/>
            <person name="Brinkman F.S.L."/>
            <person name="Miyauchi K."/>
            <person name="Fukuda M."/>
            <person name="Davies J.E."/>
            <person name="Mohn W.W."/>
            <person name="Eltis L.D."/>
        </authorList>
    </citation>
    <scope>NUCLEOTIDE SEQUENCE [LARGE SCALE GENOMIC DNA]</scope>
    <source>
        <strain evidence="7">RHA1</strain>
    </source>
</reference>
<dbReference type="PANTHER" id="PTHR24220:SF689">
    <property type="entry name" value="LIPOPROTEIN-RELEASING SYSTEM ATP-BINDING PROTEIN LOLD"/>
    <property type="match status" value="1"/>
</dbReference>
<dbReference type="SMART" id="SM00382">
    <property type="entry name" value="AAA"/>
    <property type="match status" value="1"/>
</dbReference>
<dbReference type="PANTHER" id="PTHR24220">
    <property type="entry name" value="IMPORT ATP-BINDING PROTEIN"/>
    <property type="match status" value="1"/>
</dbReference>
<evidence type="ECO:0000256" key="4">
    <source>
        <dbReference type="ARBA" id="ARBA00022840"/>
    </source>
</evidence>
<feature type="domain" description="ABC transporter" evidence="5">
    <location>
        <begin position="5"/>
        <end position="216"/>
    </location>
</feature>
<keyword evidence="6" id="KW-0449">Lipoprotein</keyword>
<dbReference type="Gene3D" id="3.40.50.300">
    <property type="entry name" value="P-loop containing nucleotide triphosphate hydrolases"/>
    <property type="match status" value="1"/>
</dbReference>
<protein>
    <submittedName>
        <fullName evidence="6">ABC lipoprotein transporter, ATP-binding component</fullName>
    </submittedName>
</protein>
<evidence type="ECO:0000256" key="3">
    <source>
        <dbReference type="ARBA" id="ARBA00022741"/>
    </source>
</evidence>
<evidence type="ECO:0000256" key="2">
    <source>
        <dbReference type="ARBA" id="ARBA00022448"/>
    </source>
</evidence>
<dbReference type="Pfam" id="PF00005">
    <property type="entry name" value="ABC_tran"/>
    <property type="match status" value="1"/>
</dbReference>
<keyword evidence="3" id="KW-0547">Nucleotide-binding</keyword>
<dbReference type="Proteomes" id="UP000008710">
    <property type="component" value="Chromosome"/>
</dbReference>
<dbReference type="HOGENOM" id="CLU_000604_1_22_11"/>
<evidence type="ECO:0000313" key="6">
    <source>
        <dbReference type="EMBL" id="ABG94924.1"/>
    </source>
</evidence>
<dbReference type="PROSITE" id="PS50893">
    <property type="entry name" value="ABC_TRANSPORTER_2"/>
    <property type="match status" value="1"/>
</dbReference>
<dbReference type="GO" id="GO:0005886">
    <property type="term" value="C:plasma membrane"/>
    <property type="evidence" value="ECO:0007669"/>
    <property type="project" value="TreeGrafter"/>
</dbReference>
<proteinExistence type="inferred from homology"/>
<evidence type="ECO:0000259" key="5">
    <source>
        <dbReference type="PROSITE" id="PS50893"/>
    </source>
</evidence>
<dbReference type="AlphaFoldDB" id="Q0SC12"/>
<dbReference type="GO" id="GO:0022857">
    <property type="term" value="F:transmembrane transporter activity"/>
    <property type="evidence" value="ECO:0007669"/>
    <property type="project" value="TreeGrafter"/>
</dbReference>
<dbReference type="SUPFAM" id="SSF52540">
    <property type="entry name" value="P-loop containing nucleoside triphosphate hydrolases"/>
    <property type="match status" value="1"/>
</dbReference>
<gene>
    <name evidence="6" type="ordered locus">RHA1_ro03121</name>
</gene>
<dbReference type="InterPro" id="IPR015854">
    <property type="entry name" value="ABC_transpr_LolD-like"/>
</dbReference>
<evidence type="ECO:0000313" key="7">
    <source>
        <dbReference type="Proteomes" id="UP000008710"/>
    </source>
</evidence>
<comment type="similarity">
    <text evidence="1">Belongs to the ABC transporter superfamily.</text>
</comment>
<dbReference type="eggNOG" id="COG1136">
    <property type="taxonomic scope" value="Bacteria"/>
</dbReference>